<sequence length="154" mass="18104">MTKLFVLIAVVVLAIFSVYFSDSYTLGREAQEAFDRKDYKLANTLATKALKEDPYNRAAFKIQSQSRQRLNIGNFLTKSKQNYDNANAILKKQKITMQELLELQWIYDDFERDYSTLGFLNSPTKYEKEQIESYAKWFKELEIQVTNTNNNLQK</sequence>
<dbReference type="EMBL" id="JAQHXR010000002">
    <property type="protein sequence ID" value="MDA3969168.1"/>
    <property type="molecule type" value="Genomic_DNA"/>
</dbReference>
<dbReference type="RefSeq" id="WP_271021471.1">
    <property type="nucleotide sequence ID" value="NZ_JAQHXR010000002.1"/>
</dbReference>
<comment type="caution">
    <text evidence="1">The sequence shown here is derived from an EMBL/GenBank/DDBJ whole genome shotgun (WGS) entry which is preliminary data.</text>
</comment>
<evidence type="ECO:0000313" key="1">
    <source>
        <dbReference type="EMBL" id="MDA3969168.1"/>
    </source>
</evidence>
<reference evidence="1 2" key="1">
    <citation type="submission" date="2023-01" db="EMBL/GenBank/DDBJ databases">
        <title>Description of Helicobacter ibis sp. nov. isolated from faecal droppings of black-faced ibis (Theristicus melanopis).</title>
        <authorList>
            <person name="Lopez-Cantillo M."/>
            <person name="Vidal-Veuthey B."/>
            <person name="Mella A."/>
            <person name="De La Haba R."/>
            <person name="Collado L."/>
        </authorList>
    </citation>
    <scope>NUCLEOTIDE SEQUENCE [LARGE SCALE GENOMIC DNA]</scope>
    <source>
        <strain evidence="1 2">A82</strain>
    </source>
</reference>
<proteinExistence type="predicted"/>
<evidence type="ECO:0000313" key="2">
    <source>
        <dbReference type="Proteomes" id="UP001210261"/>
    </source>
</evidence>
<name>A0ABT4VG88_9HELI</name>
<gene>
    <name evidence="1" type="ORF">PF021_05695</name>
</gene>
<evidence type="ECO:0008006" key="3">
    <source>
        <dbReference type="Google" id="ProtNLM"/>
    </source>
</evidence>
<dbReference type="Proteomes" id="UP001210261">
    <property type="component" value="Unassembled WGS sequence"/>
</dbReference>
<keyword evidence="2" id="KW-1185">Reference proteome</keyword>
<organism evidence="1 2">
    <name type="scientific">Helicobacter ibis</name>
    <dbReference type="NCBI Taxonomy" id="2962633"/>
    <lineage>
        <taxon>Bacteria</taxon>
        <taxon>Pseudomonadati</taxon>
        <taxon>Campylobacterota</taxon>
        <taxon>Epsilonproteobacteria</taxon>
        <taxon>Campylobacterales</taxon>
        <taxon>Helicobacteraceae</taxon>
        <taxon>Helicobacter</taxon>
    </lineage>
</organism>
<protein>
    <recommendedName>
        <fullName evidence="3">Tetratricopeptide repeat protein</fullName>
    </recommendedName>
</protein>
<accession>A0ABT4VG88</accession>